<gene>
    <name evidence="1" type="ORF">PoB_007311800</name>
</gene>
<reference evidence="1 2" key="1">
    <citation type="journal article" date="2021" name="Elife">
        <title>Chloroplast acquisition without the gene transfer in kleptoplastic sea slugs, Plakobranchus ocellatus.</title>
        <authorList>
            <person name="Maeda T."/>
            <person name="Takahashi S."/>
            <person name="Yoshida T."/>
            <person name="Shimamura S."/>
            <person name="Takaki Y."/>
            <person name="Nagai Y."/>
            <person name="Toyoda A."/>
            <person name="Suzuki Y."/>
            <person name="Arimoto A."/>
            <person name="Ishii H."/>
            <person name="Satoh N."/>
            <person name="Nishiyama T."/>
            <person name="Hasebe M."/>
            <person name="Maruyama T."/>
            <person name="Minagawa J."/>
            <person name="Obokata J."/>
            <person name="Shigenobu S."/>
        </authorList>
    </citation>
    <scope>NUCLEOTIDE SEQUENCE [LARGE SCALE GENOMIC DNA]</scope>
</reference>
<sequence length="87" mass="9614">MQCGATCKDDRTAGRQDRWDECVPFIAVALRASVNRNTGFTTNRLMLGCEVTNPLDLMFPLPRAATEGSSLDPYVTLLEQDLQQAHA</sequence>
<dbReference type="EMBL" id="BLXT01008200">
    <property type="protein sequence ID" value="GFO46613.1"/>
    <property type="molecule type" value="Genomic_DNA"/>
</dbReference>
<dbReference type="AlphaFoldDB" id="A0AAV4DRC5"/>
<comment type="caution">
    <text evidence="1">The sequence shown here is derived from an EMBL/GenBank/DDBJ whole genome shotgun (WGS) entry which is preliminary data.</text>
</comment>
<keyword evidence="2" id="KW-1185">Reference proteome</keyword>
<protein>
    <submittedName>
        <fullName evidence="1">Pol polyprotein</fullName>
    </submittedName>
</protein>
<organism evidence="1 2">
    <name type="scientific">Plakobranchus ocellatus</name>
    <dbReference type="NCBI Taxonomy" id="259542"/>
    <lineage>
        <taxon>Eukaryota</taxon>
        <taxon>Metazoa</taxon>
        <taxon>Spiralia</taxon>
        <taxon>Lophotrochozoa</taxon>
        <taxon>Mollusca</taxon>
        <taxon>Gastropoda</taxon>
        <taxon>Heterobranchia</taxon>
        <taxon>Euthyneura</taxon>
        <taxon>Panpulmonata</taxon>
        <taxon>Sacoglossa</taxon>
        <taxon>Placobranchoidea</taxon>
        <taxon>Plakobranchidae</taxon>
        <taxon>Plakobranchus</taxon>
    </lineage>
</organism>
<proteinExistence type="predicted"/>
<name>A0AAV4DRC5_9GAST</name>
<accession>A0AAV4DRC5</accession>
<evidence type="ECO:0000313" key="1">
    <source>
        <dbReference type="EMBL" id="GFO46613.1"/>
    </source>
</evidence>
<dbReference type="Proteomes" id="UP000735302">
    <property type="component" value="Unassembled WGS sequence"/>
</dbReference>
<evidence type="ECO:0000313" key="2">
    <source>
        <dbReference type="Proteomes" id="UP000735302"/>
    </source>
</evidence>